<dbReference type="Gene3D" id="1.10.357.10">
    <property type="entry name" value="Tetracycline Repressor, domain 2"/>
    <property type="match status" value="1"/>
</dbReference>
<accession>A0A3A9YMQ0</accession>
<evidence type="ECO:0000256" key="2">
    <source>
        <dbReference type="ARBA" id="ARBA00023125"/>
    </source>
</evidence>
<sequence length="189" mass="20055">MTQEARPLRADARRNRARVLDAAEAVLAAQGVGASMRAIAREANLGLGTIYRHFPTREALFQAILANRARRMIAHAAALREAPDPGEAFFGFFAALVAESARKKAMVDVLAAAGIDPKAGASSVAEAMREAIAALLGRAQRAGAVRADLGMAELLAILGGLCLGAERDPWPDEVRARVLAITFDGFRPR</sequence>
<keyword evidence="1" id="KW-0805">Transcription regulation</keyword>
<dbReference type="GO" id="GO:0000976">
    <property type="term" value="F:transcription cis-regulatory region binding"/>
    <property type="evidence" value="ECO:0007669"/>
    <property type="project" value="TreeGrafter"/>
</dbReference>
<dbReference type="AlphaFoldDB" id="A0A3A9YMQ0"/>
<reference evidence="6 7" key="1">
    <citation type="journal article" date="2014" name="Int. J. Syst. Evol. Microbiol.">
        <title>Streptomyces hoynatensis sp. nov., isolated from deep marine sediment.</title>
        <authorList>
            <person name="Veyisoglu A."/>
            <person name="Sahin N."/>
        </authorList>
    </citation>
    <scope>NUCLEOTIDE SEQUENCE [LARGE SCALE GENOMIC DNA]</scope>
    <source>
        <strain evidence="6 7">KCTC 29097</strain>
    </source>
</reference>
<evidence type="ECO:0000256" key="1">
    <source>
        <dbReference type="ARBA" id="ARBA00023015"/>
    </source>
</evidence>
<organism evidence="6 7">
    <name type="scientific">Streptomyces hoynatensis</name>
    <dbReference type="NCBI Taxonomy" id="1141874"/>
    <lineage>
        <taxon>Bacteria</taxon>
        <taxon>Bacillati</taxon>
        <taxon>Actinomycetota</taxon>
        <taxon>Actinomycetes</taxon>
        <taxon>Kitasatosporales</taxon>
        <taxon>Streptomycetaceae</taxon>
        <taxon>Streptomyces</taxon>
    </lineage>
</organism>
<proteinExistence type="predicted"/>
<dbReference type="InterPro" id="IPR009057">
    <property type="entry name" value="Homeodomain-like_sf"/>
</dbReference>
<dbReference type="PANTHER" id="PTHR30055">
    <property type="entry name" value="HTH-TYPE TRANSCRIPTIONAL REGULATOR RUTR"/>
    <property type="match status" value="1"/>
</dbReference>
<evidence type="ECO:0000256" key="4">
    <source>
        <dbReference type="PROSITE-ProRule" id="PRU00335"/>
    </source>
</evidence>
<gene>
    <name evidence="6" type="ORF">D7294_27565</name>
</gene>
<dbReference type="InterPro" id="IPR050109">
    <property type="entry name" value="HTH-type_TetR-like_transc_reg"/>
</dbReference>
<dbReference type="SUPFAM" id="SSF46689">
    <property type="entry name" value="Homeodomain-like"/>
    <property type="match status" value="1"/>
</dbReference>
<feature type="DNA-binding region" description="H-T-H motif" evidence="4">
    <location>
        <begin position="35"/>
        <end position="54"/>
    </location>
</feature>
<keyword evidence="7" id="KW-1185">Reference proteome</keyword>
<evidence type="ECO:0000259" key="5">
    <source>
        <dbReference type="PROSITE" id="PS50977"/>
    </source>
</evidence>
<evidence type="ECO:0000256" key="3">
    <source>
        <dbReference type="ARBA" id="ARBA00023163"/>
    </source>
</evidence>
<dbReference type="InterPro" id="IPR049445">
    <property type="entry name" value="TetR_SbtR-like_C"/>
</dbReference>
<dbReference type="OrthoDB" id="9795011at2"/>
<dbReference type="Pfam" id="PF00440">
    <property type="entry name" value="TetR_N"/>
    <property type="match status" value="1"/>
</dbReference>
<keyword evidence="3" id="KW-0804">Transcription</keyword>
<dbReference type="PRINTS" id="PR00455">
    <property type="entry name" value="HTHTETR"/>
</dbReference>
<dbReference type="PROSITE" id="PS50977">
    <property type="entry name" value="HTH_TETR_2"/>
    <property type="match status" value="1"/>
</dbReference>
<dbReference type="GO" id="GO:0003700">
    <property type="term" value="F:DNA-binding transcription factor activity"/>
    <property type="evidence" value="ECO:0007669"/>
    <property type="project" value="TreeGrafter"/>
</dbReference>
<keyword evidence="2 4" id="KW-0238">DNA-binding</keyword>
<dbReference type="Pfam" id="PF21597">
    <property type="entry name" value="TetR_C_43"/>
    <property type="match status" value="1"/>
</dbReference>
<dbReference type="InterPro" id="IPR001647">
    <property type="entry name" value="HTH_TetR"/>
</dbReference>
<dbReference type="RefSeq" id="WP_120684517.1">
    <property type="nucleotide sequence ID" value="NZ_RBAL01000024.1"/>
</dbReference>
<comment type="caution">
    <text evidence="6">The sequence shown here is derived from an EMBL/GenBank/DDBJ whole genome shotgun (WGS) entry which is preliminary data.</text>
</comment>
<name>A0A3A9YMQ0_9ACTN</name>
<dbReference type="Proteomes" id="UP000272474">
    <property type="component" value="Unassembled WGS sequence"/>
</dbReference>
<feature type="domain" description="HTH tetR-type" evidence="5">
    <location>
        <begin position="13"/>
        <end position="72"/>
    </location>
</feature>
<dbReference type="SUPFAM" id="SSF48498">
    <property type="entry name" value="Tetracyclin repressor-like, C-terminal domain"/>
    <property type="match status" value="1"/>
</dbReference>
<dbReference type="PANTHER" id="PTHR30055:SF234">
    <property type="entry name" value="HTH-TYPE TRANSCRIPTIONAL REGULATOR BETI"/>
    <property type="match status" value="1"/>
</dbReference>
<dbReference type="InterPro" id="IPR036271">
    <property type="entry name" value="Tet_transcr_reg_TetR-rel_C_sf"/>
</dbReference>
<dbReference type="EMBL" id="RBAL01000024">
    <property type="protein sequence ID" value="RKN37501.1"/>
    <property type="molecule type" value="Genomic_DNA"/>
</dbReference>
<evidence type="ECO:0000313" key="6">
    <source>
        <dbReference type="EMBL" id="RKN37501.1"/>
    </source>
</evidence>
<evidence type="ECO:0000313" key="7">
    <source>
        <dbReference type="Proteomes" id="UP000272474"/>
    </source>
</evidence>
<protein>
    <submittedName>
        <fullName evidence="6">TetR/AcrR family transcriptional regulator</fullName>
    </submittedName>
</protein>